<dbReference type="AlphaFoldDB" id="A9VEN6"/>
<dbReference type="EMBL" id="CH991727">
    <property type="protein sequence ID" value="EDQ84005.1"/>
    <property type="molecule type" value="Genomic_DNA"/>
</dbReference>
<feature type="non-terminal residue" evidence="2">
    <location>
        <position position="350"/>
    </location>
</feature>
<name>A9VEN6_MONBE</name>
<dbReference type="Proteomes" id="UP000001357">
    <property type="component" value="Unassembled WGS sequence"/>
</dbReference>
<dbReference type="InParanoid" id="A9VEN6"/>
<dbReference type="RefSeq" id="XP_001751183.1">
    <property type="nucleotide sequence ID" value="XM_001751131.1"/>
</dbReference>
<feature type="compositionally biased region" description="Basic and acidic residues" evidence="1">
    <location>
        <begin position="1"/>
        <end position="23"/>
    </location>
</feature>
<evidence type="ECO:0000256" key="1">
    <source>
        <dbReference type="SAM" id="MobiDB-lite"/>
    </source>
</evidence>
<protein>
    <submittedName>
        <fullName evidence="2">Uncharacterized protein</fullName>
    </submittedName>
</protein>
<proteinExistence type="predicted"/>
<reference evidence="2 3" key="1">
    <citation type="journal article" date="2008" name="Nature">
        <title>The genome of the choanoflagellate Monosiga brevicollis and the origin of metazoans.</title>
        <authorList>
            <consortium name="JGI Sequencing"/>
            <person name="King N."/>
            <person name="Westbrook M.J."/>
            <person name="Young S.L."/>
            <person name="Kuo A."/>
            <person name="Abedin M."/>
            <person name="Chapman J."/>
            <person name="Fairclough S."/>
            <person name="Hellsten U."/>
            <person name="Isogai Y."/>
            <person name="Letunic I."/>
            <person name="Marr M."/>
            <person name="Pincus D."/>
            <person name="Putnam N."/>
            <person name="Rokas A."/>
            <person name="Wright K.J."/>
            <person name="Zuzow R."/>
            <person name="Dirks W."/>
            <person name="Good M."/>
            <person name="Goodstein D."/>
            <person name="Lemons D."/>
            <person name="Li W."/>
            <person name="Lyons J.B."/>
            <person name="Morris A."/>
            <person name="Nichols S."/>
            <person name="Richter D.J."/>
            <person name="Salamov A."/>
            <person name="Bork P."/>
            <person name="Lim W.A."/>
            <person name="Manning G."/>
            <person name="Miller W.T."/>
            <person name="McGinnis W."/>
            <person name="Shapiro H."/>
            <person name="Tjian R."/>
            <person name="Grigoriev I.V."/>
            <person name="Rokhsar D."/>
        </authorList>
    </citation>
    <scope>NUCLEOTIDE SEQUENCE [LARGE SCALE GENOMIC DNA]</scope>
    <source>
        <strain evidence="3">MX1 / ATCC 50154</strain>
    </source>
</reference>
<gene>
    <name evidence="2" type="ORF">MONBRDRAFT_13237</name>
</gene>
<feature type="region of interest" description="Disordered" evidence="1">
    <location>
        <begin position="1"/>
        <end position="47"/>
    </location>
</feature>
<organism evidence="2 3">
    <name type="scientific">Monosiga brevicollis</name>
    <name type="common">Choanoflagellate</name>
    <dbReference type="NCBI Taxonomy" id="81824"/>
    <lineage>
        <taxon>Eukaryota</taxon>
        <taxon>Choanoflagellata</taxon>
        <taxon>Craspedida</taxon>
        <taxon>Salpingoecidae</taxon>
        <taxon>Monosiga</taxon>
    </lineage>
</organism>
<dbReference type="KEGG" id="mbr:MONBRDRAFT_13237"/>
<evidence type="ECO:0000313" key="2">
    <source>
        <dbReference type="EMBL" id="EDQ84005.1"/>
    </source>
</evidence>
<keyword evidence="3" id="KW-1185">Reference proteome</keyword>
<dbReference type="GeneID" id="5896444"/>
<accession>A9VEN6</accession>
<evidence type="ECO:0000313" key="3">
    <source>
        <dbReference type="Proteomes" id="UP000001357"/>
    </source>
</evidence>
<sequence length="350" mass="39344">ENDRKQEGKYPKENATHGQRDRTYNPVAKHTQSVREGSSTGGGSCTSSSTLMQSFQRDLAGGRCLHSNNTCGIFFRPTHMKDLLCVRVRVNVTGEGHKKLKVTRWLPKTGTNPFFDQVDEVRHARAGQLSDTELFQNLTADCEVALQTVRPLSNRSVSVFVSSHPPVSFQNKIAFLKLQQRSLEEWHIDAKPAPTTALREQAEFVDAFAYAFYNTRERCECMLALVRQAEDNLPQRVALLPLFDAFLAAGKIHLDSEDRYYLQRAYREAPPFVQRVASRLEPAVADRMEKVLNELVKGSLKRVDPVYQFLLRASLGKPVMNSAGHKPPASTPIATDEDAQVLITVCRDDQ</sequence>
<feature type="non-terminal residue" evidence="2">
    <location>
        <position position="1"/>
    </location>
</feature>